<dbReference type="GO" id="GO:0003700">
    <property type="term" value="F:DNA-binding transcription factor activity"/>
    <property type="evidence" value="ECO:0007669"/>
    <property type="project" value="InterPro"/>
</dbReference>
<dbReference type="PANTHER" id="PTHR46796">
    <property type="entry name" value="HTH-TYPE TRANSCRIPTIONAL ACTIVATOR RHAS-RELATED"/>
    <property type="match status" value="1"/>
</dbReference>
<dbReference type="RefSeq" id="WP_346822999.1">
    <property type="nucleotide sequence ID" value="NZ_JBDKWZ010000012.1"/>
</dbReference>
<keyword evidence="2" id="KW-0238">DNA-binding</keyword>
<dbReference type="Pfam" id="PF12833">
    <property type="entry name" value="HTH_18"/>
    <property type="match status" value="1"/>
</dbReference>
<dbReference type="Gene3D" id="1.10.10.60">
    <property type="entry name" value="Homeodomain-like"/>
    <property type="match status" value="1"/>
</dbReference>
<dbReference type="AlphaFoldDB" id="A0AAW9SEJ3"/>
<organism evidence="5 6">
    <name type="scientific">Rapidithrix thailandica</name>
    <dbReference type="NCBI Taxonomy" id="413964"/>
    <lineage>
        <taxon>Bacteria</taxon>
        <taxon>Pseudomonadati</taxon>
        <taxon>Bacteroidota</taxon>
        <taxon>Cytophagia</taxon>
        <taxon>Cytophagales</taxon>
        <taxon>Flammeovirgaceae</taxon>
        <taxon>Rapidithrix</taxon>
    </lineage>
</organism>
<evidence type="ECO:0000313" key="5">
    <source>
        <dbReference type="EMBL" id="MEN7550220.1"/>
    </source>
</evidence>
<evidence type="ECO:0000259" key="4">
    <source>
        <dbReference type="PROSITE" id="PS01124"/>
    </source>
</evidence>
<dbReference type="SMART" id="SM00342">
    <property type="entry name" value="HTH_ARAC"/>
    <property type="match status" value="1"/>
</dbReference>
<dbReference type="InterPro" id="IPR046532">
    <property type="entry name" value="DUF6597"/>
</dbReference>
<evidence type="ECO:0000256" key="2">
    <source>
        <dbReference type="ARBA" id="ARBA00023125"/>
    </source>
</evidence>
<sequence length="254" mass="29062">MKAEQIQAPEHLKNYIQYFWVLESNDQDFVSKKFGPLVDGCPGLIFQSAEKGSFFDQENKALPEIFIYGQTVKRTELYMSGDFKILGVSFFPNALRSIFGFSAKELTDSCLDLGLLSVNTSEQLLNTGSPLEQIEVLSSFLYAQIQKINKQPDKITHIALSQIQATKGNISLKDLQDQFKLSERSFERKFNQYVGISPKLYARVCRFQAALTQLKNQHFVKLSDIAFDNGYADQSHFIREFKEFTGYSPLQFQK</sequence>
<dbReference type="InterPro" id="IPR009057">
    <property type="entry name" value="Homeodomain-like_sf"/>
</dbReference>
<evidence type="ECO:0000313" key="6">
    <source>
        <dbReference type="Proteomes" id="UP001403385"/>
    </source>
</evidence>
<accession>A0AAW9SEJ3</accession>
<name>A0AAW9SEJ3_9BACT</name>
<dbReference type="SUPFAM" id="SSF46689">
    <property type="entry name" value="Homeodomain-like"/>
    <property type="match status" value="1"/>
</dbReference>
<feature type="domain" description="HTH araC/xylS-type" evidence="4">
    <location>
        <begin position="153"/>
        <end position="254"/>
    </location>
</feature>
<dbReference type="EMBL" id="JBDKWZ010000012">
    <property type="protein sequence ID" value="MEN7550220.1"/>
    <property type="molecule type" value="Genomic_DNA"/>
</dbReference>
<proteinExistence type="predicted"/>
<dbReference type="InterPro" id="IPR018060">
    <property type="entry name" value="HTH_AraC"/>
</dbReference>
<dbReference type="PANTHER" id="PTHR46796:SF13">
    <property type="entry name" value="HTH-TYPE TRANSCRIPTIONAL ACTIVATOR RHAS"/>
    <property type="match status" value="1"/>
</dbReference>
<comment type="caution">
    <text evidence="5">The sequence shown here is derived from an EMBL/GenBank/DDBJ whole genome shotgun (WGS) entry which is preliminary data.</text>
</comment>
<evidence type="ECO:0000256" key="1">
    <source>
        <dbReference type="ARBA" id="ARBA00023015"/>
    </source>
</evidence>
<dbReference type="Pfam" id="PF20240">
    <property type="entry name" value="DUF6597"/>
    <property type="match status" value="1"/>
</dbReference>
<reference evidence="5 6" key="1">
    <citation type="submission" date="2024-04" db="EMBL/GenBank/DDBJ databases">
        <title>Novel genus in family Flammeovirgaceae.</title>
        <authorList>
            <person name="Nguyen T.H."/>
            <person name="Vuong T.Q."/>
            <person name="Le H."/>
            <person name="Kim S.-G."/>
        </authorList>
    </citation>
    <scope>NUCLEOTIDE SEQUENCE [LARGE SCALE GENOMIC DNA]</scope>
    <source>
        <strain evidence="5 6">JCM 23209</strain>
    </source>
</reference>
<keyword evidence="3" id="KW-0804">Transcription</keyword>
<gene>
    <name evidence="5" type="ORF">AAG747_20035</name>
</gene>
<protein>
    <submittedName>
        <fullName evidence="5">Helix-turn-helix transcriptional regulator</fullName>
    </submittedName>
</protein>
<dbReference type="InterPro" id="IPR050204">
    <property type="entry name" value="AraC_XylS_family_regulators"/>
</dbReference>
<keyword evidence="6" id="KW-1185">Reference proteome</keyword>
<dbReference type="PROSITE" id="PS01124">
    <property type="entry name" value="HTH_ARAC_FAMILY_2"/>
    <property type="match status" value="1"/>
</dbReference>
<dbReference type="GO" id="GO:0043565">
    <property type="term" value="F:sequence-specific DNA binding"/>
    <property type="evidence" value="ECO:0007669"/>
    <property type="project" value="InterPro"/>
</dbReference>
<keyword evidence="1" id="KW-0805">Transcription regulation</keyword>
<evidence type="ECO:0000256" key="3">
    <source>
        <dbReference type="ARBA" id="ARBA00023163"/>
    </source>
</evidence>
<dbReference type="Proteomes" id="UP001403385">
    <property type="component" value="Unassembled WGS sequence"/>
</dbReference>